<dbReference type="Proteomes" id="UP000075359">
    <property type="component" value="Unassembled WGS sequence"/>
</dbReference>
<dbReference type="AlphaFoldDB" id="A0A151CH05"/>
<dbReference type="PROSITE" id="PS50082">
    <property type="entry name" value="WD_REPEATS_2"/>
    <property type="match status" value="1"/>
</dbReference>
<keyword evidence="1 3" id="KW-0853">WD repeat</keyword>
<evidence type="ECO:0000313" key="5">
    <source>
        <dbReference type="EMBL" id="KYJ86714.1"/>
    </source>
</evidence>
<organism evidence="5 6">
    <name type="scientific">Sulfurovum riftiae</name>
    <dbReference type="NCBI Taxonomy" id="1630136"/>
    <lineage>
        <taxon>Bacteria</taxon>
        <taxon>Pseudomonadati</taxon>
        <taxon>Campylobacterota</taxon>
        <taxon>Epsilonproteobacteria</taxon>
        <taxon>Campylobacterales</taxon>
        <taxon>Sulfurovaceae</taxon>
        <taxon>Sulfurovum</taxon>
    </lineage>
</organism>
<gene>
    <name evidence="5" type="ORF">AS592_07765</name>
</gene>
<dbReference type="Gene3D" id="2.130.10.10">
    <property type="entry name" value="YVTN repeat-like/Quinoprotein amine dehydrogenase"/>
    <property type="match status" value="2"/>
</dbReference>
<dbReference type="PANTHER" id="PTHR44019">
    <property type="entry name" value="WD REPEAT-CONTAINING PROTEIN 55"/>
    <property type="match status" value="1"/>
</dbReference>
<dbReference type="PROSITE" id="PS00678">
    <property type="entry name" value="WD_REPEATS_1"/>
    <property type="match status" value="1"/>
</dbReference>
<dbReference type="EMBL" id="LNKT01000012">
    <property type="protein sequence ID" value="KYJ86714.1"/>
    <property type="molecule type" value="Genomic_DNA"/>
</dbReference>
<proteinExistence type="predicted"/>
<keyword evidence="2" id="KW-0677">Repeat</keyword>
<evidence type="ECO:0000256" key="4">
    <source>
        <dbReference type="SAM" id="SignalP"/>
    </source>
</evidence>
<keyword evidence="4" id="KW-0732">Signal</keyword>
<sequence>MKKYLLLCLLSVAAWSTPTFTPVDTIEINGTAKDMVLVDNNLVIATDMGHIEVYDTVNRQKIKEISIPDVKDFMGEIMPARIMSTDMMHGKYLLLSDSGKGGYSNLYLYDKSLIQLLSADDKEAIIKVRFVDDTHVLLGYLSDEVALLDITNKKEIYRIQLSESKFSDFALNEEKNKAVFSCESGVLNVVEVKSGKIIKELKGQNVDNVYKVDFKQKLVSAAGQDRRGALYDVVTGSGSYIQGDFLIYSTALSPSASKVAFSMDEQNNIYIYRTSDKSKIALLKGQKSTLNVIIFKDENQLYSSSDDSTVMVWDLKK</sequence>
<protein>
    <submittedName>
        <fullName evidence="5">Uncharacterized protein</fullName>
    </submittedName>
</protein>
<dbReference type="SUPFAM" id="SSF50998">
    <property type="entry name" value="Quinoprotein alcohol dehydrogenase-like"/>
    <property type="match status" value="1"/>
</dbReference>
<feature type="signal peptide" evidence="4">
    <location>
        <begin position="1"/>
        <end position="21"/>
    </location>
</feature>
<dbReference type="PANTHER" id="PTHR44019:SF8">
    <property type="entry name" value="POC1 CENTRIOLAR PROTEIN HOMOLOG"/>
    <property type="match status" value="1"/>
</dbReference>
<dbReference type="InterPro" id="IPR019775">
    <property type="entry name" value="WD40_repeat_CS"/>
</dbReference>
<feature type="chain" id="PRO_5007578519" evidence="4">
    <location>
        <begin position="22"/>
        <end position="317"/>
    </location>
</feature>
<dbReference type="InterPro" id="IPR001680">
    <property type="entry name" value="WD40_rpt"/>
</dbReference>
<keyword evidence="6" id="KW-1185">Reference proteome</keyword>
<dbReference type="OrthoDB" id="11703at2"/>
<dbReference type="InterPro" id="IPR050505">
    <property type="entry name" value="WDR55/POC1"/>
</dbReference>
<name>A0A151CH05_9BACT</name>
<evidence type="ECO:0000256" key="2">
    <source>
        <dbReference type="ARBA" id="ARBA00022737"/>
    </source>
</evidence>
<evidence type="ECO:0000313" key="6">
    <source>
        <dbReference type="Proteomes" id="UP000075359"/>
    </source>
</evidence>
<evidence type="ECO:0000256" key="1">
    <source>
        <dbReference type="ARBA" id="ARBA00022574"/>
    </source>
</evidence>
<dbReference type="PROSITE" id="PS50294">
    <property type="entry name" value="WD_REPEATS_REGION"/>
    <property type="match status" value="1"/>
</dbReference>
<accession>A0A151CH05</accession>
<dbReference type="InterPro" id="IPR011047">
    <property type="entry name" value="Quinoprotein_ADH-like_sf"/>
</dbReference>
<feature type="repeat" description="WD" evidence="3">
    <location>
        <begin position="283"/>
        <end position="317"/>
    </location>
</feature>
<evidence type="ECO:0000256" key="3">
    <source>
        <dbReference type="PROSITE-ProRule" id="PRU00221"/>
    </source>
</evidence>
<dbReference type="InterPro" id="IPR015943">
    <property type="entry name" value="WD40/YVTN_repeat-like_dom_sf"/>
</dbReference>
<dbReference type="RefSeq" id="WP_067329966.1">
    <property type="nucleotide sequence ID" value="NZ_LNKT01000012.1"/>
</dbReference>
<reference evidence="5 6" key="1">
    <citation type="submission" date="2015-11" db="EMBL/GenBank/DDBJ databases">
        <title>Draft genome of Sulfurovum riftiae 1812E, a member of the Epsilonproteobacteria isolated from the tube of the deep-sea hydrothermal vent tubewom Riftia pachyptila.</title>
        <authorList>
            <person name="Vetriani C."/>
            <person name="Giovannelli D."/>
        </authorList>
    </citation>
    <scope>NUCLEOTIDE SEQUENCE [LARGE SCALE GENOMIC DNA]</scope>
    <source>
        <strain evidence="5 6">1812E</strain>
    </source>
</reference>
<dbReference type="STRING" id="1630136.AS592_07765"/>
<comment type="caution">
    <text evidence="5">The sequence shown here is derived from an EMBL/GenBank/DDBJ whole genome shotgun (WGS) entry which is preliminary data.</text>
</comment>